<gene>
    <name evidence="2" type="ORF">LITE_LOCUS39750</name>
</gene>
<accession>A0AAV0PSF7</accession>
<name>A0AAV0PSF7_9ROSI</name>
<keyword evidence="3" id="KW-1185">Reference proteome</keyword>
<protein>
    <recommendedName>
        <fullName evidence="4">Secreted protein</fullName>
    </recommendedName>
</protein>
<evidence type="ECO:0008006" key="4">
    <source>
        <dbReference type="Google" id="ProtNLM"/>
    </source>
</evidence>
<dbReference type="Proteomes" id="UP001154282">
    <property type="component" value="Unassembled WGS sequence"/>
</dbReference>
<sequence>MANRTRAPSCAVYIIIHLLLLLFSSLANNKMVLVEAARLPAAMSVGIKSEEHGRIAAVSKGWIKRSYSRSDAHGGGGPRQIICAVC</sequence>
<dbReference type="AlphaFoldDB" id="A0AAV0PSF7"/>
<organism evidence="2 3">
    <name type="scientific">Linum tenue</name>
    <dbReference type="NCBI Taxonomy" id="586396"/>
    <lineage>
        <taxon>Eukaryota</taxon>
        <taxon>Viridiplantae</taxon>
        <taxon>Streptophyta</taxon>
        <taxon>Embryophyta</taxon>
        <taxon>Tracheophyta</taxon>
        <taxon>Spermatophyta</taxon>
        <taxon>Magnoliopsida</taxon>
        <taxon>eudicotyledons</taxon>
        <taxon>Gunneridae</taxon>
        <taxon>Pentapetalae</taxon>
        <taxon>rosids</taxon>
        <taxon>fabids</taxon>
        <taxon>Malpighiales</taxon>
        <taxon>Linaceae</taxon>
        <taxon>Linum</taxon>
    </lineage>
</organism>
<feature type="chain" id="PRO_5043471538" description="Secreted protein" evidence="1">
    <location>
        <begin position="28"/>
        <end position="86"/>
    </location>
</feature>
<proteinExistence type="predicted"/>
<keyword evidence="1" id="KW-0732">Signal</keyword>
<dbReference type="EMBL" id="CAMGYJ010000009">
    <property type="protein sequence ID" value="CAI0473705.1"/>
    <property type="molecule type" value="Genomic_DNA"/>
</dbReference>
<reference evidence="2" key="1">
    <citation type="submission" date="2022-08" db="EMBL/GenBank/DDBJ databases">
        <authorList>
            <person name="Gutierrez-Valencia J."/>
        </authorList>
    </citation>
    <scope>NUCLEOTIDE SEQUENCE</scope>
</reference>
<feature type="signal peptide" evidence="1">
    <location>
        <begin position="1"/>
        <end position="27"/>
    </location>
</feature>
<evidence type="ECO:0000313" key="2">
    <source>
        <dbReference type="EMBL" id="CAI0473705.1"/>
    </source>
</evidence>
<evidence type="ECO:0000313" key="3">
    <source>
        <dbReference type="Proteomes" id="UP001154282"/>
    </source>
</evidence>
<evidence type="ECO:0000256" key="1">
    <source>
        <dbReference type="SAM" id="SignalP"/>
    </source>
</evidence>
<comment type="caution">
    <text evidence="2">The sequence shown here is derived from an EMBL/GenBank/DDBJ whole genome shotgun (WGS) entry which is preliminary data.</text>
</comment>